<keyword evidence="1" id="KW-1185">Reference proteome</keyword>
<organism evidence="1 2">
    <name type="scientific">Panagrellus redivivus</name>
    <name type="common">Microworm</name>
    <dbReference type="NCBI Taxonomy" id="6233"/>
    <lineage>
        <taxon>Eukaryota</taxon>
        <taxon>Metazoa</taxon>
        <taxon>Ecdysozoa</taxon>
        <taxon>Nematoda</taxon>
        <taxon>Chromadorea</taxon>
        <taxon>Rhabditida</taxon>
        <taxon>Tylenchina</taxon>
        <taxon>Panagrolaimomorpha</taxon>
        <taxon>Panagrolaimoidea</taxon>
        <taxon>Panagrolaimidae</taxon>
        <taxon>Panagrellus</taxon>
    </lineage>
</organism>
<dbReference type="Proteomes" id="UP000492821">
    <property type="component" value="Unassembled WGS sequence"/>
</dbReference>
<reference evidence="2" key="2">
    <citation type="submission" date="2020-10" db="UniProtKB">
        <authorList>
            <consortium name="WormBaseParasite"/>
        </authorList>
    </citation>
    <scope>IDENTIFICATION</scope>
</reference>
<evidence type="ECO:0000313" key="2">
    <source>
        <dbReference type="WBParaSite" id="Pan_g18504.t1"/>
    </source>
</evidence>
<evidence type="ECO:0000313" key="1">
    <source>
        <dbReference type="Proteomes" id="UP000492821"/>
    </source>
</evidence>
<proteinExistence type="predicted"/>
<accession>A0A7E4VAF4</accession>
<dbReference type="WBParaSite" id="Pan_g18504.t1">
    <property type="protein sequence ID" value="Pan_g18504.t1"/>
    <property type="gene ID" value="Pan_g18504"/>
</dbReference>
<sequence length="151" mass="17278">MSTLPNATTFTEDYLDSAISCHDKALRLLANFRADEAATLQTPEGKASESLIEKTLLALLDTLDRFQREIDRRVAAANAMANQNWKWTPQQPWKPFEDGPLEVIDNSPLEDEMKLFLLSSKLDPTSLAIVRQAQSFDEAINFLRVKYEFRW</sequence>
<dbReference type="AlphaFoldDB" id="A0A7E4VAF4"/>
<reference evidence="1" key="1">
    <citation type="journal article" date="2013" name="Genetics">
        <title>The draft genome and transcriptome of Panagrellus redivivus are shaped by the harsh demands of a free-living lifestyle.</title>
        <authorList>
            <person name="Srinivasan J."/>
            <person name="Dillman A.R."/>
            <person name="Macchietto M.G."/>
            <person name="Heikkinen L."/>
            <person name="Lakso M."/>
            <person name="Fracchia K.M."/>
            <person name="Antoshechkin I."/>
            <person name="Mortazavi A."/>
            <person name="Wong G."/>
            <person name="Sternberg P.W."/>
        </authorList>
    </citation>
    <scope>NUCLEOTIDE SEQUENCE [LARGE SCALE GENOMIC DNA]</scope>
    <source>
        <strain evidence="1">MT8872</strain>
    </source>
</reference>
<protein>
    <submittedName>
        <fullName evidence="2">UBA domain-containing protein</fullName>
    </submittedName>
</protein>
<name>A0A7E4VAF4_PANRE</name>